<sequence length="79" mass="8794">MKNATARHMTRFSPNFMAIQAEMGEIATDARRYAVTPIERSSVFTPKERAIVGREVLMMAPSRFCMNVAIAMVKAISGE</sequence>
<keyword evidence="2" id="KW-1185">Reference proteome</keyword>
<protein>
    <submittedName>
        <fullName evidence="1">Uncharacterized protein</fullName>
    </submittedName>
</protein>
<dbReference type="Proteomes" id="UP001156614">
    <property type="component" value="Unassembled WGS sequence"/>
</dbReference>
<gene>
    <name evidence="1" type="ORF">GCM10007867_05700</name>
</gene>
<accession>A0AAV5NCH8</accession>
<evidence type="ECO:0000313" key="2">
    <source>
        <dbReference type="Proteomes" id="UP001156614"/>
    </source>
</evidence>
<organism evidence="1 2">
    <name type="scientific">Gluconobacter cerinus</name>
    <dbReference type="NCBI Taxonomy" id="38307"/>
    <lineage>
        <taxon>Bacteria</taxon>
        <taxon>Pseudomonadati</taxon>
        <taxon>Pseudomonadota</taxon>
        <taxon>Alphaproteobacteria</taxon>
        <taxon>Acetobacterales</taxon>
        <taxon>Acetobacteraceae</taxon>
        <taxon>Gluconobacter</taxon>
    </lineage>
</organism>
<evidence type="ECO:0000313" key="1">
    <source>
        <dbReference type="EMBL" id="GLQ61725.1"/>
    </source>
</evidence>
<dbReference type="EMBL" id="BSNU01000001">
    <property type="protein sequence ID" value="GLQ61725.1"/>
    <property type="molecule type" value="Genomic_DNA"/>
</dbReference>
<dbReference type="AlphaFoldDB" id="A0AAV5NCH8"/>
<proteinExistence type="predicted"/>
<name>A0AAV5NCH8_9PROT</name>
<comment type="caution">
    <text evidence="1">The sequence shown here is derived from an EMBL/GenBank/DDBJ whole genome shotgun (WGS) entry which is preliminary data.</text>
</comment>
<reference evidence="2" key="1">
    <citation type="journal article" date="2019" name="Int. J. Syst. Evol. Microbiol.">
        <title>The Global Catalogue of Microorganisms (GCM) 10K type strain sequencing project: providing services to taxonomists for standard genome sequencing and annotation.</title>
        <authorList>
            <consortium name="The Broad Institute Genomics Platform"/>
            <consortium name="The Broad Institute Genome Sequencing Center for Infectious Disease"/>
            <person name="Wu L."/>
            <person name="Ma J."/>
        </authorList>
    </citation>
    <scope>NUCLEOTIDE SEQUENCE [LARGE SCALE GENOMIC DNA]</scope>
    <source>
        <strain evidence="2">NBRC 3267</strain>
    </source>
</reference>